<evidence type="ECO:0000313" key="5">
    <source>
        <dbReference type="Proteomes" id="UP001429100"/>
    </source>
</evidence>
<feature type="compositionally biased region" description="Polar residues" evidence="1">
    <location>
        <begin position="128"/>
        <end position="142"/>
    </location>
</feature>
<reference evidence="4 5" key="3">
    <citation type="submission" date="2017-10" db="EMBL/GenBank/DDBJ databases">
        <title>Consistent, comparative and evidence-based genome annotation and re-annotation for the closely-related species, Cryptosporidium parvum, C. hominis and C. tyzzeri.</title>
        <authorList>
            <person name="Baptista R.P."/>
            <person name="Li Y."/>
            <person name="Sateriale A."/>
            <person name="Striepen B."/>
            <person name="Kissinger J.C."/>
        </authorList>
    </citation>
    <scope>NUCLEOTIDE SEQUENCE [LARGE SCALE GENOMIC DNA]</scope>
    <source>
        <strain evidence="4">30976</strain>
    </source>
</reference>
<dbReference type="AlphaFoldDB" id="A0A0S4TG22"/>
<dbReference type="Proteomes" id="UP000199752">
    <property type="component" value="Chromosome 6"/>
</dbReference>
<dbReference type="Proteomes" id="UP001429100">
    <property type="component" value="Unassembled WGS sequence"/>
</dbReference>
<feature type="region of interest" description="Disordered" evidence="1">
    <location>
        <begin position="189"/>
        <end position="220"/>
    </location>
</feature>
<keyword evidence="2" id="KW-0812">Transmembrane</keyword>
<name>A0A0S4TG22_CRYHO</name>
<reference evidence="3" key="2">
    <citation type="submission" date="2015-08" db="EMBL/GenBank/DDBJ databases">
        <authorList>
            <person name="Babu N.S."/>
            <person name="Beckwith C.J."/>
            <person name="Beseler K.G."/>
            <person name="Brison A."/>
            <person name="Carone J.V."/>
            <person name="Caskin T.P."/>
            <person name="Diamond M."/>
            <person name="Durham M.E."/>
            <person name="Foxe J.M."/>
            <person name="Go M."/>
            <person name="Henderson B.A."/>
            <person name="Jones I.B."/>
            <person name="McGettigan J.A."/>
            <person name="Micheletti S.J."/>
            <person name="Nasrallah M.E."/>
            <person name="Ortiz D."/>
            <person name="Piller C.R."/>
            <person name="Privatt S.R."/>
            <person name="Schneider S.L."/>
            <person name="Sharp S."/>
            <person name="Smith T.C."/>
            <person name="Stanton J.D."/>
            <person name="Ullery H.E."/>
            <person name="Wilson R.J."/>
            <person name="Serrano M.G."/>
            <person name="Buck G."/>
            <person name="Lee V."/>
            <person name="Wang Y."/>
            <person name="Carvalho R."/>
            <person name="Voegtly L."/>
            <person name="Shi R."/>
            <person name="Duckworth R."/>
            <person name="Johnson A."/>
            <person name="Loviza R."/>
            <person name="Walstead R."/>
            <person name="Shah Z."/>
            <person name="Kiflezghi M."/>
            <person name="Wade K."/>
            <person name="Ball S.L."/>
            <person name="Bradley K.W."/>
            <person name="Asai D.J."/>
            <person name="Bowman C.A."/>
            <person name="Russell D.A."/>
            <person name="Pope W.H."/>
            <person name="Jacobs-Sera D."/>
            <person name="Hendrix R.W."/>
            <person name="Hatfull G.F."/>
        </authorList>
    </citation>
    <scope>NUCLEOTIDE SEQUENCE [LARGE SCALE GENOMIC DNA]</scope>
</reference>
<evidence type="ECO:0000313" key="4">
    <source>
        <dbReference type="EMBL" id="PPS97697.1"/>
    </source>
</evidence>
<evidence type="ECO:0000256" key="2">
    <source>
        <dbReference type="SAM" id="Phobius"/>
    </source>
</evidence>
<accession>A0A0S4TG22</accession>
<dbReference type="VEuPathDB" id="CryptoDB:CHUDEA6_50"/>
<evidence type="ECO:0000256" key="1">
    <source>
        <dbReference type="SAM" id="MobiDB-lite"/>
    </source>
</evidence>
<feature type="compositionally biased region" description="Polar residues" evidence="1">
    <location>
        <begin position="200"/>
        <end position="211"/>
    </location>
</feature>
<keyword evidence="2" id="KW-1133">Transmembrane helix</keyword>
<dbReference type="VEuPathDB" id="CryptoDB:ChTU502y2012_419g0030"/>
<sequence length="265" mass="29884">MASYYSNVFLFFTQIVSIAVFYEYSVKNYCLQNQILKYSLIKIKLHSKCKIKNGCCCTSDSEENELHTQNNRIDSTNSASDLYFISNSNTPRTLPTKSCLKTNGQRSNLSVTFVERDGGHPGDENYIGSDNTRYQKSKSSYPGKNIIDENLQSTQDEYESDSSCSCCFSSKKKKGKIINPYLNYGYDGFSDYQRQKPQEPGQQNHVSSIEQLSDIPPPPSYPAPVLKINISHFGEAPNLQPIIKQNTVQNPQKKVVNSQIGFKSS</sequence>
<gene>
    <name evidence="3" type="ORF">CHUDEA6_50</name>
    <name evidence="4" type="ORF">GY17_00000006</name>
</gene>
<feature type="transmembrane region" description="Helical" evidence="2">
    <location>
        <begin position="6"/>
        <end position="24"/>
    </location>
</feature>
<protein>
    <submittedName>
        <fullName evidence="3">Uncharacterized protein</fullName>
    </submittedName>
</protein>
<dbReference type="VEuPathDB" id="CryptoDB:GY17_00000006"/>
<dbReference type="VEuPathDB" id="CryptoDB:Chro.60015"/>
<keyword evidence="5" id="KW-1185">Reference proteome</keyword>
<reference evidence="4 5" key="1">
    <citation type="submission" date="2014-11" db="EMBL/GenBank/DDBJ databases">
        <title>Comparative genomic analysis of Cryptosporidium hominis reveals occurrence of genetic recombination in virulent subtypes.</title>
        <authorList>
            <person name="Guo Y."/>
            <person name="Tang K."/>
            <person name="Frace M."/>
            <person name="Li N."/>
            <person name="Roellig D.M."/>
            <person name="Sammons S."/>
            <person name="Knipe K."/>
            <person name="Rowe L."/>
            <person name="Feng Y."/>
            <person name="Xiao L."/>
        </authorList>
    </citation>
    <scope>NUCLEOTIDE SEQUENCE [LARGE SCALE GENOMIC DNA]</scope>
    <source>
        <strain evidence="4">30976</strain>
    </source>
</reference>
<evidence type="ECO:0000313" key="3">
    <source>
        <dbReference type="EMBL" id="CUV06438.1"/>
    </source>
</evidence>
<keyword evidence="2" id="KW-0472">Membrane</keyword>
<organism evidence="3">
    <name type="scientific">Cryptosporidium hominis</name>
    <dbReference type="NCBI Taxonomy" id="237895"/>
    <lineage>
        <taxon>Eukaryota</taxon>
        <taxon>Sar</taxon>
        <taxon>Alveolata</taxon>
        <taxon>Apicomplexa</taxon>
        <taxon>Conoidasida</taxon>
        <taxon>Coccidia</taxon>
        <taxon>Eucoccidiorida</taxon>
        <taxon>Eimeriorina</taxon>
        <taxon>Cryptosporidiidae</taxon>
        <taxon>Cryptosporidium</taxon>
    </lineage>
</organism>
<feature type="region of interest" description="Disordered" evidence="1">
    <location>
        <begin position="117"/>
        <end position="144"/>
    </location>
</feature>
<proteinExistence type="predicted"/>
<dbReference type="EMBL" id="LN877952">
    <property type="protein sequence ID" value="CUV06438.1"/>
    <property type="molecule type" value="Genomic_DNA"/>
</dbReference>
<dbReference type="EMBL" id="JTAI01000007">
    <property type="protein sequence ID" value="PPS97697.1"/>
    <property type="molecule type" value="Genomic_DNA"/>
</dbReference>